<organism evidence="1">
    <name type="scientific">Arundo donax</name>
    <name type="common">Giant reed</name>
    <name type="synonym">Donax arundinaceus</name>
    <dbReference type="NCBI Taxonomy" id="35708"/>
    <lineage>
        <taxon>Eukaryota</taxon>
        <taxon>Viridiplantae</taxon>
        <taxon>Streptophyta</taxon>
        <taxon>Embryophyta</taxon>
        <taxon>Tracheophyta</taxon>
        <taxon>Spermatophyta</taxon>
        <taxon>Magnoliopsida</taxon>
        <taxon>Liliopsida</taxon>
        <taxon>Poales</taxon>
        <taxon>Poaceae</taxon>
        <taxon>PACMAD clade</taxon>
        <taxon>Arundinoideae</taxon>
        <taxon>Arundineae</taxon>
        <taxon>Arundo</taxon>
    </lineage>
</organism>
<evidence type="ECO:0000313" key="1">
    <source>
        <dbReference type="EMBL" id="JAD94682.1"/>
    </source>
</evidence>
<accession>A0A0A9EF81</accession>
<proteinExistence type="predicted"/>
<sequence length="71" mass="8086">MNRDSKKNKHILLDAQVNKYVNYNSIRLKKTILGSETKSNSVDHSVSASMQAELSITWISSVSKMFIWLPC</sequence>
<reference evidence="1" key="2">
    <citation type="journal article" date="2015" name="Data Brief">
        <title>Shoot transcriptome of the giant reed, Arundo donax.</title>
        <authorList>
            <person name="Barrero R.A."/>
            <person name="Guerrero F.D."/>
            <person name="Moolhuijzen P."/>
            <person name="Goolsby J.A."/>
            <person name="Tidwell J."/>
            <person name="Bellgard S.E."/>
            <person name="Bellgard M.I."/>
        </authorList>
    </citation>
    <scope>NUCLEOTIDE SEQUENCE</scope>
    <source>
        <tissue evidence="1">Shoot tissue taken approximately 20 cm above the soil surface</tissue>
    </source>
</reference>
<dbReference type="EMBL" id="GBRH01203213">
    <property type="protein sequence ID" value="JAD94682.1"/>
    <property type="molecule type" value="Transcribed_RNA"/>
</dbReference>
<reference evidence="1" key="1">
    <citation type="submission" date="2014-09" db="EMBL/GenBank/DDBJ databases">
        <authorList>
            <person name="Magalhaes I.L.F."/>
            <person name="Oliveira U."/>
            <person name="Santos F.R."/>
            <person name="Vidigal T.H.D.A."/>
            <person name="Brescovit A.D."/>
            <person name="Santos A.J."/>
        </authorList>
    </citation>
    <scope>NUCLEOTIDE SEQUENCE</scope>
    <source>
        <tissue evidence="1">Shoot tissue taken approximately 20 cm above the soil surface</tissue>
    </source>
</reference>
<name>A0A0A9EF81_ARUDO</name>
<dbReference type="AlphaFoldDB" id="A0A0A9EF81"/>
<protein>
    <submittedName>
        <fullName evidence="1">Uncharacterized protein</fullName>
    </submittedName>
</protein>